<keyword evidence="1" id="KW-0812">Transmembrane</keyword>
<keyword evidence="1" id="KW-0472">Membrane</keyword>
<sequence length="517" mass="58995">MTSEITIRSETQEQLIQLIDSQYLYVTPSAPDQILFKTTNILIVLIIALYLFGVFKQLGKSRIWVAQIDPKGYWQPNVNVLLPIFATAHGIALTAALGLMHLDFGGPVRPWALSFESGSFLLLHYLNWSKTWVTLYAMPHCNEAGPRLMHPRIGSSTRFASPNLFNSLIFLGYAAPVLIGFPLMILQHRSIDQAHQGYLSLLKTIESIGNSSPTDAPLTTWLLNPTMTLKIQDLKSDGEQTHQYGKLFAIMLISVHSISILFLLWATQAILRTLFKQVRIHRRCIWNRRQVLGLDLSSIQSHESKQAKGPPFDKAETASVDSRAEGFIIQFESVNKIEPPKTREASCWIDWKVITPCLRRGTEVGAELWNSDLIRHLDEKDQVLQSNLEAQYLTLRQYTANTMWQALLICMISGCYITLGLSYVFNSQDAPIRTSYPQLCLNQLKYGGMIWTVGGFLLATTFRIKLMHRTLKNDQIRQVFKCAIIQKEHSHFAFMSFKYYQDELSEKKLFGFHQFTL</sequence>
<proteinExistence type="predicted"/>
<dbReference type="Proteomes" id="UP001164743">
    <property type="component" value="Chromosome 10A"/>
</dbReference>
<name>A0ABY7CWA1_9BASI</name>
<evidence type="ECO:0000256" key="1">
    <source>
        <dbReference type="SAM" id="Phobius"/>
    </source>
</evidence>
<evidence type="ECO:0000313" key="2">
    <source>
        <dbReference type="EMBL" id="WAQ89208.1"/>
    </source>
</evidence>
<dbReference type="RefSeq" id="XP_053024763.1">
    <property type="nucleotide sequence ID" value="XM_053160828.1"/>
</dbReference>
<keyword evidence="1" id="KW-1133">Transmembrane helix</keyword>
<keyword evidence="3" id="KW-1185">Reference proteome</keyword>
<protein>
    <submittedName>
        <fullName evidence="2">Uncharacterized protein</fullName>
    </submittedName>
</protein>
<feature type="transmembrane region" description="Helical" evidence="1">
    <location>
        <begin position="76"/>
        <end position="99"/>
    </location>
</feature>
<feature type="transmembrane region" description="Helical" evidence="1">
    <location>
        <begin position="34"/>
        <end position="55"/>
    </location>
</feature>
<dbReference type="EMBL" id="CP110430">
    <property type="protein sequence ID" value="WAQ89208.1"/>
    <property type="molecule type" value="Genomic_DNA"/>
</dbReference>
<reference evidence="2" key="1">
    <citation type="submission" date="2022-10" db="EMBL/GenBank/DDBJ databases">
        <title>Puccinia triticina Genome sequencing and assembly.</title>
        <authorList>
            <person name="Li C."/>
        </authorList>
    </citation>
    <scope>NUCLEOTIDE SEQUENCE</scope>
    <source>
        <strain evidence="2">Pt15</strain>
    </source>
</reference>
<accession>A0ABY7CWA1</accession>
<gene>
    <name evidence="2" type="ORF">PtA15_10A632</name>
</gene>
<feature type="transmembrane region" description="Helical" evidence="1">
    <location>
        <begin position="406"/>
        <end position="426"/>
    </location>
</feature>
<organism evidence="2 3">
    <name type="scientific">Puccinia triticina</name>
    <dbReference type="NCBI Taxonomy" id="208348"/>
    <lineage>
        <taxon>Eukaryota</taxon>
        <taxon>Fungi</taxon>
        <taxon>Dikarya</taxon>
        <taxon>Basidiomycota</taxon>
        <taxon>Pucciniomycotina</taxon>
        <taxon>Pucciniomycetes</taxon>
        <taxon>Pucciniales</taxon>
        <taxon>Pucciniaceae</taxon>
        <taxon>Puccinia</taxon>
    </lineage>
</organism>
<feature type="transmembrane region" description="Helical" evidence="1">
    <location>
        <begin position="247"/>
        <end position="271"/>
    </location>
</feature>
<dbReference type="GeneID" id="77801723"/>
<feature type="transmembrane region" description="Helical" evidence="1">
    <location>
        <begin position="111"/>
        <end position="128"/>
    </location>
</feature>
<feature type="transmembrane region" description="Helical" evidence="1">
    <location>
        <begin position="164"/>
        <end position="185"/>
    </location>
</feature>
<feature type="transmembrane region" description="Helical" evidence="1">
    <location>
        <begin position="446"/>
        <end position="464"/>
    </location>
</feature>
<evidence type="ECO:0000313" key="3">
    <source>
        <dbReference type="Proteomes" id="UP001164743"/>
    </source>
</evidence>